<reference evidence="1" key="5">
    <citation type="journal article" date="2021" name="G3 (Bethesda)">
        <title>Aegilops tauschii genome assembly Aet v5.0 features greater sequence contiguity and improved annotation.</title>
        <authorList>
            <person name="Wang L."/>
            <person name="Zhu T."/>
            <person name="Rodriguez J.C."/>
            <person name="Deal K.R."/>
            <person name="Dubcovsky J."/>
            <person name="McGuire P.E."/>
            <person name="Lux T."/>
            <person name="Spannagl M."/>
            <person name="Mayer K.F.X."/>
            <person name="Baldrich P."/>
            <person name="Meyers B.C."/>
            <person name="Huo N."/>
            <person name="Gu Y.Q."/>
            <person name="Zhou H."/>
            <person name="Devos K.M."/>
            <person name="Bennetzen J.L."/>
            <person name="Unver T."/>
            <person name="Budak H."/>
            <person name="Gulick P.J."/>
            <person name="Galiba G."/>
            <person name="Kalapos B."/>
            <person name="Nelson D.R."/>
            <person name="Li P."/>
            <person name="You F.M."/>
            <person name="Luo M.C."/>
            <person name="Dvorak J."/>
        </authorList>
    </citation>
    <scope>NUCLEOTIDE SEQUENCE [LARGE SCALE GENOMIC DNA]</scope>
    <source>
        <strain evidence="1">cv. AL8/78</strain>
    </source>
</reference>
<dbReference type="EnsemblPlants" id="AET5Gv20738800.6">
    <property type="protein sequence ID" value="AET5Gv20738800.6"/>
    <property type="gene ID" value="AET5Gv20738800"/>
</dbReference>
<evidence type="ECO:0000313" key="2">
    <source>
        <dbReference type="Proteomes" id="UP000015105"/>
    </source>
</evidence>
<reference evidence="1" key="4">
    <citation type="submission" date="2019-03" db="UniProtKB">
        <authorList>
            <consortium name="EnsemblPlants"/>
        </authorList>
    </citation>
    <scope>IDENTIFICATION</scope>
</reference>
<dbReference type="Pfam" id="PF13365">
    <property type="entry name" value="Trypsin_2"/>
    <property type="match status" value="1"/>
</dbReference>
<dbReference type="AlphaFoldDB" id="A0A453LF30"/>
<accession>A0A453LF30</accession>
<dbReference type="SUPFAM" id="SSF50494">
    <property type="entry name" value="Trypsin-like serine proteases"/>
    <property type="match status" value="1"/>
</dbReference>
<reference evidence="2" key="1">
    <citation type="journal article" date="2014" name="Science">
        <title>Ancient hybridizations among the ancestral genomes of bread wheat.</title>
        <authorList>
            <consortium name="International Wheat Genome Sequencing Consortium,"/>
            <person name="Marcussen T."/>
            <person name="Sandve S.R."/>
            <person name="Heier L."/>
            <person name="Spannagl M."/>
            <person name="Pfeifer M."/>
            <person name="Jakobsen K.S."/>
            <person name="Wulff B.B."/>
            <person name="Steuernagel B."/>
            <person name="Mayer K.F."/>
            <person name="Olsen O.A."/>
        </authorList>
    </citation>
    <scope>NUCLEOTIDE SEQUENCE [LARGE SCALE GENOMIC DNA]</scope>
    <source>
        <strain evidence="2">cv. AL8/78</strain>
    </source>
</reference>
<sequence length="194" mass="21634">MQHAFSYHRRHISYGTGFVVSYRDNRCVIMTNEHVIAGSYSITVLLNEHQFTDAYVKRAGPADLALVELKDVVAEFRPMIFQELPIPALRSVVYLHGFFPAFGGTAILPSSCPGHITGMWYRDNEHLLLGDFISEPGCSGGPITMGDRVIAVLAGGRHGCRTMLSTLTVYMTLMEWCDFHSPNHTIAGMLRRLC</sequence>
<evidence type="ECO:0008006" key="3">
    <source>
        <dbReference type="Google" id="ProtNLM"/>
    </source>
</evidence>
<dbReference type="Gramene" id="AET5Gv20738800.2">
    <property type="protein sequence ID" value="AET5Gv20738800.2"/>
    <property type="gene ID" value="AET5Gv20738800"/>
</dbReference>
<dbReference type="EnsemblPlants" id="AET5Gv20738800.1">
    <property type="protein sequence ID" value="AET5Gv20738800.1"/>
    <property type="gene ID" value="AET5Gv20738800"/>
</dbReference>
<dbReference type="EnsemblPlants" id="AET5Gv20738800.4">
    <property type="protein sequence ID" value="AET5Gv20738800.4"/>
    <property type="gene ID" value="AET5Gv20738800"/>
</dbReference>
<proteinExistence type="predicted"/>
<reference evidence="1" key="3">
    <citation type="journal article" date="2017" name="Nature">
        <title>Genome sequence of the progenitor of the wheat D genome Aegilops tauschii.</title>
        <authorList>
            <person name="Luo M.C."/>
            <person name="Gu Y.Q."/>
            <person name="Puiu D."/>
            <person name="Wang H."/>
            <person name="Twardziok S.O."/>
            <person name="Deal K.R."/>
            <person name="Huo N."/>
            <person name="Zhu T."/>
            <person name="Wang L."/>
            <person name="Wang Y."/>
            <person name="McGuire P.E."/>
            <person name="Liu S."/>
            <person name="Long H."/>
            <person name="Ramasamy R.K."/>
            <person name="Rodriguez J.C."/>
            <person name="Van S.L."/>
            <person name="Yuan L."/>
            <person name="Wang Z."/>
            <person name="Xia Z."/>
            <person name="Xiao L."/>
            <person name="Anderson O.D."/>
            <person name="Ouyang S."/>
            <person name="Liang Y."/>
            <person name="Zimin A.V."/>
            <person name="Pertea G."/>
            <person name="Qi P."/>
            <person name="Bennetzen J.L."/>
            <person name="Dai X."/>
            <person name="Dawson M.W."/>
            <person name="Muller H.G."/>
            <person name="Kugler K."/>
            <person name="Rivarola-Duarte L."/>
            <person name="Spannagl M."/>
            <person name="Mayer K.F.X."/>
            <person name="Lu F.H."/>
            <person name="Bevan M.W."/>
            <person name="Leroy P."/>
            <person name="Li P."/>
            <person name="You F.M."/>
            <person name="Sun Q."/>
            <person name="Liu Z."/>
            <person name="Lyons E."/>
            <person name="Wicker T."/>
            <person name="Salzberg S.L."/>
            <person name="Devos K.M."/>
            <person name="Dvorak J."/>
        </authorList>
    </citation>
    <scope>NUCLEOTIDE SEQUENCE [LARGE SCALE GENOMIC DNA]</scope>
    <source>
        <strain evidence="1">cv. AL8/78</strain>
    </source>
</reference>
<dbReference type="Proteomes" id="UP000015105">
    <property type="component" value="Chromosome 5D"/>
</dbReference>
<dbReference type="Gramene" id="AET5Gv20738800.7">
    <property type="protein sequence ID" value="AET5Gv20738800.7"/>
    <property type="gene ID" value="AET5Gv20738800"/>
</dbReference>
<dbReference type="InterPro" id="IPR009003">
    <property type="entry name" value="Peptidase_S1_PA"/>
</dbReference>
<dbReference type="EnsemblPlants" id="AET5Gv20738800.2">
    <property type="protein sequence ID" value="AET5Gv20738800.2"/>
    <property type="gene ID" value="AET5Gv20738800"/>
</dbReference>
<organism evidence="1 2">
    <name type="scientific">Aegilops tauschii subsp. strangulata</name>
    <name type="common">Goatgrass</name>
    <dbReference type="NCBI Taxonomy" id="200361"/>
    <lineage>
        <taxon>Eukaryota</taxon>
        <taxon>Viridiplantae</taxon>
        <taxon>Streptophyta</taxon>
        <taxon>Embryophyta</taxon>
        <taxon>Tracheophyta</taxon>
        <taxon>Spermatophyta</taxon>
        <taxon>Magnoliopsida</taxon>
        <taxon>Liliopsida</taxon>
        <taxon>Poales</taxon>
        <taxon>Poaceae</taxon>
        <taxon>BOP clade</taxon>
        <taxon>Pooideae</taxon>
        <taxon>Triticodae</taxon>
        <taxon>Triticeae</taxon>
        <taxon>Triticinae</taxon>
        <taxon>Aegilops</taxon>
    </lineage>
</organism>
<name>A0A453LF30_AEGTS</name>
<dbReference type="EnsemblPlants" id="AET5Gv20738800.5">
    <property type="protein sequence ID" value="AET5Gv20738800.5"/>
    <property type="gene ID" value="AET5Gv20738800"/>
</dbReference>
<dbReference type="EnsemblPlants" id="AET5Gv20738800.8">
    <property type="protein sequence ID" value="AET5Gv20738800.8"/>
    <property type="gene ID" value="AET5Gv20738800"/>
</dbReference>
<evidence type="ECO:0000313" key="1">
    <source>
        <dbReference type="EnsemblPlants" id="AET5Gv20738800.4"/>
    </source>
</evidence>
<dbReference type="Gramene" id="AET5Gv20738800.5">
    <property type="protein sequence ID" value="AET5Gv20738800.5"/>
    <property type="gene ID" value="AET5Gv20738800"/>
</dbReference>
<protein>
    <recommendedName>
        <fullName evidence="3">Serine protease</fullName>
    </recommendedName>
</protein>
<dbReference type="Gramene" id="AET5Gv20738800.8">
    <property type="protein sequence ID" value="AET5Gv20738800.8"/>
    <property type="gene ID" value="AET5Gv20738800"/>
</dbReference>
<dbReference type="Gramene" id="AET5Gv20738800.3">
    <property type="protein sequence ID" value="AET5Gv20738800.3"/>
    <property type="gene ID" value="AET5Gv20738800"/>
</dbReference>
<dbReference type="EnsemblPlants" id="AET5Gv20738800.3">
    <property type="protein sequence ID" value="AET5Gv20738800.3"/>
    <property type="gene ID" value="AET5Gv20738800"/>
</dbReference>
<dbReference type="EnsemblPlants" id="AET5Gv20738800.7">
    <property type="protein sequence ID" value="AET5Gv20738800.7"/>
    <property type="gene ID" value="AET5Gv20738800"/>
</dbReference>
<keyword evidence="2" id="KW-1185">Reference proteome</keyword>
<reference evidence="2" key="2">
    <citation type="journal article" date="2017" name="Nat. Plants">
        <title>The Aegilops tauschii genome reveals multiple impacts of transposons.</title>
        <authorList>
            <person name="Zhao G."/>
            <person name="Zou C."/>
            <person name="Li K."/>
            <person name="Wang K."/>
            <person name="Li T."/>
            <person name="Gao L."/>
            <person name="Zhang X."/>
            <person name="Wang H."/>
            <person name="Yang Z."/>
            <person name="Liu X."/>
            <person name="Jiang W."/>
            <person name="Mao L."/>
            <person name="Kong X."/>
            <person name="Jiao Y."/>
            <person name="Jia J."/>
        </authorList>
    </citation>
    <scope>NUCLEOTIDE SEQUENCE [LARGE SCALE GENOMIC DNA]</scope>
    <source>
        <strain evidence="2">cv. AL8/78</strain>
    </source>
</reference>
<dbReference type="Gramene" id="AET5Gv20738800.1">
    <property type="protein sequence ID" value="AET5Gv20738800.1"/>
    <property type="gene ID" value="AET5Gv20738800"/>
</dbReference>
<dbReference type="Gene3D" id="2.40.10.10">
    <property type="entry name" value="Trypsin-like serine proteases"/>
    <property type="match status" value="2"/>
</dbReference>
<dbReference type="Gramene" id="AET5Gv20738800.4">
    <property type="protein sequence ID" value="AET5Gv20738800.4"/>
    <property type="gene ID" value="AET5Gv20738800"/>
</dbReference>
<dbReference type="Gramene" id="AET5Gv20738800.6">
    <property type="protein sequence ID" value="AET5Gv20738800.6"/>
    <property type="gene ID" value="AET5Gv20738800"/>
</dbReference>
<dbReference type="InterPro" id="IPR043504">
    <property type="entry name" value="Peptidase_S1_PA_chymotrypsin"/>
</dbReference>